<dbReference type="SMART" id="SM00332">
    <property type="entry name" value="PP2Cc"/>
    <property type="match status" value="1"/>
</dbReference>
<dbReference type="RefSeq" id="WP_213819105.1">
    <property type="nucleotide sequence ID" value="NZ_JAAMFI010000001.1"/>
</dbReference>
<dbReference type="PROSITE" id="PS51746">
    <property type="entry name" value="PPM_2"/>
    <property type="match status" value="1"/>
</dbReference>
<proteinExistence type="predicted"/>
<sequence length="288" mass="31471">MAIAYQSDKGPARSDNQDAVGAFYNRAGNPLVLVADGVASQEGSKKAAQMVVSTLGHAWEQVAYDEEEKVKAWLIHQADLANQAILLVGEHDQEISQMATTLVLAVSLSQKVLVANAGDSRAYRFRNRKAQLLTFDHTVKNELARQSGEQVDAALPEANSLTRYLGVNKELNLEWTTFVPEKDDWLYLTSDGMAKVLSIEAQLSIIQPGIRRPANNPIMGSVLDISERLSALVKAAIAKNVSDNVTVLIMTDMTGQRDSTGQQLTIQTDRPVKAEEVIDENGLKGRLD</sequence>
<gene>
    <name evidence="2" type="ORF">G6R27_00345</name>
</gene>
<accession>A0ABS5QQ09</accession>
<dbReference type="Pfam" id="PF13672">
    <property type="entry name" value="PP2C_2"/>
    <property type="match status" value="1"/>
</dbReference>
<comment type="caution">
    <text evidence="2">The sequence shown here is derived from an EMBL/GenBank/DDBJ whole genome shotgun (WGS) entry which is preliminary data.</text>
</comment>
<dbReference type="InterPro" id="IPR015655">
    <property type="entry name" value="PP2C"/>
</dbReference>
<keyword evidence="3" id="KW-1185">Reference proteome</keyword>
<dbReference type="EMBL" id="JAAMFI010000001">
    <property type="protein sequence ID" value="MBS9334486.1"/>
    <property type="molecule type" value="Genomic_DNA"/>
</dbReference>
<evidence type="ECO:0000313" key="3">
    <source>
        <dbReference type="Proteomes" id="UP001519418"/>
    </source>
</evidence>
<dbReference type="PANTHER" id="PTHR47992">
    <property type="entry name" value="PROTEIN PHOSPHATASE"/>
    <property type="match status" value="1"/>
</dbReference>
<organism evidence="2 3">
    <name type="scientific">Fructobacillus papyriferae</name>
    <dbReference type="NCBI Taxonomy" id="2713171"/>
    <lineage>
        <taxon>Bacteria</taxon>
        <taxon>Bacillati</taxon>
        <taxon>Bacillota</taxon>
        <taxon>Bacilli</taxon>
        <taxon>Lactobacillales</taxon>
        <taxon>Lactobacillaceae</taxon>
        <taxon>Fructobacillus</taxon>
    </lineage>
</organism>
<dbReference type="SMART" id="SM00331">
    <property type="entry name" value="PP2C_SIG"/>
    <property type="match status" value="1"/>
</dbReference>
<feature type="domain" description="PPM-type phosphatase" evidence="1">
    <location>
        <begin position="2"/>
        <end position="252"/>
    </location>
</feature>
<dbReference type="InterPro" id="IPR001932">
    <property type="entry name" value="PPM-type_phosphatase-like_dom"/>
</dbReference>
<protein>
    <submittedName>
        <fullName evidence="2">Serine/threonine-protein phosphatase</fullName>
    </submittedName>
</protein>
<dbReference type="Gene3D" id="3.60.40.10">
    <property type="entry name" value="PPM-type phosphatase domain"/>
    <property type="match status" value="1"/>
</dbReference>
<reference evidence="2 3" key="1">
    <citation type="submission" date="2020-02" db="EMBL/GenBank/DDBJ databases">
        <title>Fructobacillus sp. isolated from paper mulberry of Taiwan.</title>
        <authorList>
            <person name="Lin S.-T."/>
        </authorList>
    </citation>
    <scope>NUCLEOTIDE SEQUENCE [LARGE SCALE GENOMIC DNA]</scope>
    <source>
        <strain evidence="2 3">M1-10</strain>
    </source>
</reference>
<evidence type="ECO:0000259" key="1">
    <source>
        <dbReference type="PROSITE" id="PS51746"/>
    </source>
</evidence>
<dbReference type="CDD" id="cd00143">
    <property type="entry name" value="PP2Cc"/>
    <property type="match status" value="1"/>
</dbReference>
<dbReference type="InterPro" id="IPR036457">
    <property type="entry name" value="PPM-type-like_dom_sf"/>
</dbReference>
<dbReference type="Proteomes" id="UP001519418">
    <property type="component" value="Unassembled WGS sequence"/>
</dbReference>
<dbReference type="SUPFAM" id="SSF81606">
    <property type="entry name" value="PP2C-like"/>
    <property type="match status" value="1"/>
</dbReference>
<name>A0ABS5QQ09_9LACO</name>
<evidence type="ECO:0000313" key="2">
    <source>
        <dbReference type="EMBL" id="MBS9334486.1"/>
    </source>
</evidence>